<dbReference type="Proteomes" id="UP000219922">
    <property type="component" value="Unassembled WGS sequence"/>
</dbReference>
<evidence type="ECO:0000313" key="3">
    <source>
        <dbReference type="Proteomes" id="UP000219922"/>
    </source>
</evidence>
<dbReference type="GO" id="GO:0005737">
    <property type="term" value="C:cytoplasm"/>
    <property type="evidence" value="ECO:0007669"/>
    <property type="project" value="TreeGrafter"/>
</dbReference>
<comment type="caution">
    <text evidence="2">The sequence shown here is derived from an EMBL/GenBank/DDBJ whole genome shotgun (WGS) entry which is preliminary data.</text>
</comment>
<dbReference type="SUPFAM" id="SSF56300">
    <property type="entry name" value="Metallo-dependent phosphatases"/>
    <property type="match status" value="1"/>
</dbReference>
<dbReference type="PANTHER" id="PTHR42850">
    <property type="entry name" value="METALLOPHOSPHOESTERASE"/>
    <property type="match status" value="1"/>
</dbReference>
<dbReference type="EMBL" id="NVMX01000096">
    <property type="protein sequence ID" value="PDZ94885.1"/>
    <property type="molecule type" value="Genomic_DNA"/>
</dbReference>
<protein>
    <recommendedName>
        <fullName evidence="1">Calcineurin-like phosphoesterase domain-containing protein</fullName>
    </recommendedName>
</protein>
<name>A0A9X6STK2_BACCE</name>
<dbReference type="AlphaFoldDB" id="A0A9X6STK2"/>
<dbReference type="RefSeq" id="WP_098006502.1">
    <property type="nucleotide sequence ID" value="NZ_NVMX01000096.1"/>
</dbReference>
<feature type="domain" description="Calcineurin-like phosphoesterase" evidence="1">
    <location>
        <begin position="5"/>
        <end position="186"/>
    </location>
</feature>
<evidence type="ECO:0000313" key="2">
    <source>
        <dbReference type="EMBL" id="PDZ94885.1"/>
    </source>
</evidence>
<dbReference type="InterPro" id="IPR004843">
    <property type="entry name" value="Calcineurin-like_PHP"/>
</dbReference>
<dbReference type="InterPro" id="IPR006186">
    <property type="entry name" value="Ser/Thr-sp_prot-phosphatase"/>
</dbReference>
<dbReference type="InterPro" id="IPR050126">
    <property type="entry name" value="Ap4A_hydrolase"/>
</dbReference>
<sequence>MNKYFVIGDIHGCYDKLIKLLKFWNPKEEKLIFLGDLIDRGDRSLDVLLHVKKLVEDYGAIVIKGNHEELFLNWLESPATQSVVYLNQGGYETVSSFIEGTNIGKHTPAFLTNYINDYFQEEIYFLKTLPLYFYDELYIFVHAGVDLYKADWKNTRDLDFNWIRNPFIYGKNETNHTIVFGHTPTRLIHKDESDDIWISPCGTKIGIDGAAVFGGKLHALRIDGEKFEVVSVA</sequence>
<accession>A0A9X6STK2</accession>
<dbReference type="GO" id="GO:0016791">
    <property type="term" value="F:phosphatase activity"/>
    <property type="evidence" value="ECO:0007669"/>
    <property type="project" value="TreeGrafter"/>
</dbReference>
<dbReference type="PRINTS" id="PR00114">
    <property type="entry name" value="STPHPHTASE"/>
</dbReference>
<dbReference type="Pfam" id="PF00149">
    <property type="entry name" value="Metallophos"/>
    <property type="match status" value="1"/>
</dbReference>
<dbReference type="Gene3D" id="3.60.21.10">
    <property type="match status" value="1"/>
</dbReference>
<reference evidence="2 3" key="1">
    <citation type="submission" date="2017-09" db="EMBL/GenBank/DDBJ databases">
        <title>Large-scale bioinformatics analysis of Bacillus genomes uncovers conserved roles of natural products in bacterial physiology.</title>
        <authorList>
            <consortium name="Agbiome Team Llc"/>
            <person name="Bleich R.M."/>
            <person name="Grubbs K.J."/>
            <person name="Santa Maria K.C."/>
            <person name="Allen S.E."/>
            <person name="Farag S."/>
            <person name="Shank E.A."/>
            <person name="Bowers A."/>
        </authorList>
    </citation>
    <scope>NUCLEOTIDE SEQUENCE [LARGE SCALE GENOMIC DNA]</scope>
    <source>
        <strain evidence="2 3">AFS092789</strain>
    </source>
</reference>
<dbReference type="GO" id="GO:0110154">
    <property type="term" value="P:RNA decapping"/>
    <property type="evidence" value="ECO:0007669"/>
    <property type="project" value="TreeGrafter"/>
</dbReference>
<proteinExistence type="predicted"/>
<dbReference type="GO" id="GO:0008803">
    <property type="term" value="F:bis(5'-nucleosyl)-tetraphosphatase (symmetrical) activity"/>
    <property type="evidence" value="ECO:0007669"/>
    <property type="project" value="TreeGrafter"/>
</dbReference>
<dbReference type="PANTHER" id="PTHR42850:SF4">
    <property type="entry name" value="ZINC-DEPENDENT ENDOPOLYPHOSPHATASE"/>
    <property type="match status" value="1"/>
</dbReference>
<organism evidence="2 3">
    <name type="scientific">Bacillus cereus</name>
    <dbReference type="NCBI Taxonomy" id="1396"/>
    <lineage>
        <taxon>Bacteria</taxon>
        <taxon>Bacillati</taxon>
        <taxon>Bacillota</taxon>
        <taxon>Bacilli</taxon>
        <taxon>Bacillales</taxon>
        <taxon>Bacillaceae</taxon>
        <taxon>Bacillus</taxon>
        <taxon>Bacillus cereus group</taxon>
    </lineage>
</organism>
<dbReference type="InterPro" id="IPR029052">
    <property type="entry name" value="Metallo-depent_PP-like"/>
</dbReference>
<gene>
    <name evidence="2" type="ORF">CON36_31460</name>
</gene>
<evidence type="ECO:0000259" key="1">
    <source>
        <dbReference type="Pfam" id="PF00149"/>
    </source>
</evidence>